<dbReference type="Proteomes" id="UP000807306">
    <property type="component" value="Unassembled WGS sequence"/>
</dbReference>
<gene>
    <name evidence="1" type="ORF">CPB83DRAFT_542476</name>
</gene>
<organism evidence="1 2">
    <name type="scientific">Crepidotus variabilis</name>
    <dbReference type="NCBI Taxonomy" id="179855"/>
    <lineage>
        <taxon>Eukaryota</taxon>
        <taxon>Fungi</taxon>
        <taxon>Dikarya</taxon>
        <taxon>Basidiomycota</taxon>
        <taxon>Agaricomycotina</taxon>
        <taxon>Agaricomycetes</taxon>
        <taxon>Agaricomycetidae</taxon>
        <taxon>Agaricales</taxon>
        <taxon>Agaricineae</taxon>
        <taxon>Crepidotaceae</taxon>
        <taxon>Crepidotus</taxon>
    </lineage>
</organism>
<accession>A0A9P6JUY9</accession>
<reference evidence="1" key="1">
    <citation type="submission" date="2020-11" db="EMBL/GenBank/DDBJ databases">
        <authorList>
            <consortium name="DOE Joint Genome Institute"/>
            <person name="Ahrendt S."/>
            <person name="Riley R."/>
            <person name="Andreopoulos W."/>
            <person name="Labutti K."/>
            <person name="Pangilinan J."/>
            <person name="Ruiz-Duenas F.J."/>
            <person name="Barrasa J.M."/>
            <person name="Sanchez-Garcia M."/>
            <person name="Camarero S."/>
            <person name="Miyauchi S."/>
            <person name="Serrano A."/>
            <person name="Linde D."/>
            <person name="Babiker R."/>
            <person name="Drula E."/>
            <person name="Ayuso-Fernandez I."/>
            <person name="Pacheco R."/>
            <person name="Padilla G."/>
            <person name="Ferreira P."/>
            <person name="Barriuso J."/>
            <person name="Kellner H."/>
            <person name="Castanera R."/>
            <person name="Alfaro M."/>
            <person name="Ramirez L."/>
            <person name="Pisabarro A.G."/>
            <person name="Kuo A."/>
            <person name="Tritt A."/>
            <person name="Lipzen A."/>
            <person name="He G."/>
            <person name="Yan M."/>
            <person name="Ng V."/>
            <person name="Cullen D."/>
            <person name="Martin F."/>
            <person name="Rosso M.-N."/>
            <person name="Henrissat B."/>
            <person name="Hibbett D."/>
            <person name="Martinez A.T."/>
            <person name="Grigoriev I.V."/>
        </authorList>
    </citation>
    <scope>NUCLEOTIDE SEQUENCE</scope>
    <source>
        <strain evidence="1">CBS 506.95</strain>
    </source>
</reference>
<sequence>MTAEGNYENADAHFLNAVKNEVLAKQNYNDAQPDFLVLREADVETFVGKVWLEKKAERESAELKKNSRKGELDHERGLLITLKDQSTREVTNIAKLEADIKKAKTAIDDGASKTTNYQNHHKTLTALHNSLQDCREHLIATLRYNVGGGAKFSTVREKLKGLINALEKAEDFKEPLKILDRAALDHLMTRIPTIAGGSTAGKLTN</sequence>
<evidence type="ECO:0000313" key="1">
    <source>
        <dbReference type="EMBL" id="KAF9533314.1"/>
    </source>
</evidence>
<protein>
    <submittedName>
        <fullName evidence="1">Uncharacterized protein</fullName>
    </submittedName>
</protein>
<dbReference type="AlphaFoldDB" id="A0A9P6JUY9"/>
<proteinExistence type="predicted"/>
<name>A0A9P6JUY9_9AGAR</name>
<evidence type="ECO:0000313" key="2">
    <source>
        <dbReference type="Proteomes" id="UP000807306"/>
    </source>
</evidence>
<keyword evidence="2" id="KW-1185">Reference proteome</keyword>
<comment type="caution">
    <text evidence="1">The sequence shown here is derived from an EMBL/GenBank/DDBJ whole genome shotgun (WGS) entry which is preliminary data.</text>
</comment>
<dbReference type="EMBL" id="MU157829">
    <property type="protein sequence ID" value="KAF9533314.1"/>
    <property type="molecule type" value="Genomic_DNA"/>
</dbReference>